<dbReference type="InterPro" id="IPR026960">
    <property type="entry name" value="RVT-Znf"/>
</dbReference>
<dbReference type="Pfam" id="PF13966">
    <property type="entry name" value="zf-RVT"/>
    <property type="match status" value="1"/>
</dbReference>
<reference evidence="3" key="1">
    <citation type="journal article" date="2013" name="Nature">
        <title>Draft genome of the wheat A-genome progenitor Triticum urartu.</title>
        <authorList>
            <person name="Ling H.Q."/>
            <person name="Zhao S."/>
            <person name="Liu D."/>
            <person name="Wang J."/>
            <person name="Sun H."/>
            <person name="Zhang C."/>
            <person name="Fan H."/>
            <person name="Li D."/>
            <person name="Dong L."/>
            <person name="Tao Y."/>
            <person name="Gao C."/>
            <person name="Wu H."/>
            <person name="Li Y."/>
            <person name="Cui Y."/>
            <person name="Guo X."/>
            <person name="Zheng S."/>
            <person name="Wang B."/>
            <person name="Yu K."/>
            <person name="Liang Q."/>
            <person name="Yang W."/>
            <person name="Lou X."/>
            <person name="Chen J."/>
            <person name="Feng M."/>
            <person name="Jian J."/>
            <person name="Zhang X."/>
            <person name="Luo G."/>
            <person name="Jiang Y."/>
            <person name="Liu J."/>
            <person name="Wang Z."/>
            <person name="Sha Y."/>
            <person name="Zhang B."/>
            <person name="Wu H."/>
            <person name="Tang D."/>
            <person name="Shen Q."/>
            <person name="Xue P."/>
            <person name="Zou S."/>
            <person name="Wang X."/>
            <person name="Liu X."/>
            <person name="Wang F."/>
            <person name="Yang Y."/>
            <person name="An X."/>
            <person name="Dong Z."/>
            <person name="Zhang K."/>
            <person name="Zhang X."/>
            <person name="Luo M.C."/>
            <person name="Dvorak J."/>
            <person name="Tong Y."/>
            <person name="Wang J."/>
            <person name="Yang H."/>
            <person name="Li Z."/>
            <person name="Wang D."/>
            <person name="Zhang A."/>
            <person name="Wang J."/>
        </authorList>
    </citation>
    <scope>NUCLEOTIDE SEQUENCE</scope>
    <source>
        <strain evidence="3">cv. G1812</strain>
    </source>
</reference>
<name>A0A8R7R0X7_TRIUA</name>
<proteinExistence type="predicted"/>
<keyword evidence="3" id="KW-1185">Reference proteome</keyword>
<evidence type="ECO:0000259" key="1">
    <source>
        <dbReference type="Pfam" id="PF13966"/>
    </source>
</evidence>
<dbReference type="Proteomes" id="UP000015106">
    <property type="component" value="Chromosome 7"/>
</dbReference>
<dbReference type="Gramene" id="TuG1812G0700002232.01.T01">
    <property type="protein sequence ID" value="TuG1812G0700002232.01.T01.cds243471"/>
    <property type="gene ID" value="TuG1812G0700002232.01"/>
</dbReference>
<accession>A0A8R7R0X7</accession>
<evidence type="ECO:0000313" key="2">
    <source>
        <dbReference type="EnsemblPlants" id="TuG1812G0700002232.01.T01.cds243471"/>
    </source>
</evidence>
<reference evidence="2" key="3">
    <citation type="submission" date="2022-06" db="UniProtKB">
        <authorList>
            <consortium name="EnsemblPlants"/>
        </authorList>
    </citation>
    <scope>IDENTIFICATION</scope>
</reference>
<reference evidence="2" key="2">
    <citation type="submission" date="2018-03" db="EMBL/GenBank/DDBJ databases">
        <title>The Triticum urartu genome reveals the dynamic nature of wheat genome evolution.</title>
        <authorList>
            <person name="Ling H."/>
            <person name="Ma B."/>
            <person name="Shi X."/>
            <person name="Liu H."/>
            <person name="Dong L."/>
            <person name="Sun H."/>
            <person name="Cao Y."/>
            <person name="Gao Q."/>
            <person name="Zheng S."/>
            <person name="Li Y."/>
            <person name="Yu Y."/>
            <person name="Du H."/>
            <person name="Qi M."/>
            <person name="Li Y."/>
            <person name="Yu H."/>
            <person name="Cui Y."/>
            <person name="Wang N."/>
            <person name="Chen C."/>
            <person name="Wu H."/>
            <person name="Zhao Y."/>
            <person name="Zhang J."/>
            <person name="Li Y."/>
            <person name="Zhou W."/>
            <person name="Zhang B."/>
            <person name="Hu W."/>
            <person name="Eijk M."/>
            <person name="Tang J."/>
            <person name="Witsenboer H."/>
            <person name="Zhao S."/>
            <person name="Li Z."/>
            <person name="Zhang A."/>
            <person name="Wang D."/>
            <person name="Liang C."/>
        </authorList>
    </citation>
    <scope>NUCLEOTIDE SEQUENCE [LARGE SCALE GENOMIC DNA]</scope>
    <source>
        <strain evidence="2">cv. G1812</strain>
    </source>
</reference>
<evidence type="ECO:0000313" key="3">
    <source>
        <dbReference type="Proteomes" id="UP000015106"/>
    </source>
</evidence>
<dbReference type="AlphaFoldDB" id="A0A8R7R0X7"/>
<protein>
    <recommendedName>
        <fullName evidence="1">Reverse transcriptase zinc-binding domain-containing protein</fullName>
    </recommendedName>
</protein>
<feature type="domain" description="Reverse transcriptase zinc-binding" evidence="1">
    <location>
        <begin position="13"/>
        <end position="68"/>
    </location>
</feature>
<dbReference type="EnsemblPlants" id="TuG1812G0700002232.01.T01">
    <property type="protein sequence ID" value="TuG1812G0700002232.01.T01.cds243471"/>
    <property type="gene ID" value="TuG1812G0700002232.01"/>
</dbReference>
<sequence length="188" mass="21309">MYGIFYGSFQSLVKSRFFVWKALHGTVPGKAILAACHIPVAPICPICKGGPEDIRHLLFTCNRAREVWHALGLEELIDNALVVDRLDSVILEYILYHPTWRSPIWGGVGLQESILIACWYTWWQRREMVKGESVAGPPRTAFAIEALTANYEVSSHTSAPHEISWTKPRPGCYKLNTDVHFMIMVQVQ</sequence>
<organism evidence="2 3">
    <name type="scientific">Triticum urartu</name>
    <name type="common">Red wild einkorn</name>
    <name type="synonym">Crithodium urartu</name>
    <dbReference type="NCBI Taxonomy" id="4572"/>
    <lineage>
        <taxon>Eukaryota</taxon>
        <taxon>Viridiplantae</taxon>
        <taxon>Streptophyta</taxon>
        <taxon>Embryophyta</taxon>
        <taxon>Tracheophyta</taxon>
        <taxon>Spermatophyta</taxon>
        <taxon>Magnoliopsida</taxon>
        <taxon>Liliopsida</taxon>
        <taxon>Poales</taxon>
        <taxon>Poaceae</taxon>
        <taxon>BOP clade</taxon>
        <taxon>Pooideae</taxon>
        <taxon>Triticodae</taxon>
        <taxon>Triticeae</taxon>
        <taxon>Triticinae</taxon>
        <taxon>Triticum</taxon>
    </lineage>
</organism>